<dbReference type="GO" id="GO:0000981">
    <property type="term" value="F:DNA-binding transcription factor activity, RNA polymerase II-specific"/>
    <property type="evidence" value="ECO:0007669"/>
    <property type="project" value="TreeGrafter"/>
</dbReference>
<comment type="caution">
    <text evidence="7">The sequence shown here is derived from an EMBL/GenBank/DDBJ whole genome shotgun (WGS) entry which is preliminary data.</text>
</comment>
<dbReference type="Proteomes" id="UP000234474">
    <property type="component" value="Unassembled WGS sequence"/>
</dbReference>
<evidence type="ECO:0000256" key="3">
    <source>
        <dbReference type="ARBA" id="ARBA00023163"/>
    </source>
</evidence>
<keyword evidence="1" id="KW-0805">Transcription regulation</keyword>
<evidence type="ECO:0000256" key="4">
    <source>
        <dbReference type="ARBA" id="ARBA00023242"/>
    </source>
</evidence>
<keyword evidence="2" id="KW-0238">DNA-binding</keyword>
<accession>A0A2I1CPY6</accession>
<dbReference type="EMBL" id="MSZS01000001">
    <property type="protein sequence ID" value="PKX99677.1"/>
    <property type="molecule type" value="Genomic_DNA"/>
</dbReference>
<keyword evidence="3" id="KW-0804">Transcription</keyword>
<dbReference type="OrthoDB" id="424974at2759"/>
<feature type="region of interest" description="Disordered" evidence="5">
    <location>
        <begin position="47"/>
        <end position="83"/>
    </location>
</feature>
<feature type="compositionally biased region" description="Polar residues" evidence="5">
    <location>
        <begin position="55"/>
        <end position="66"/>
    </location>
</feature>
<dbReference type="Pfam" id="PF04082">
    <property type="entry name" value="Fungal_trans"/>
    <property type="match status" value="1"/>
</dbReference>
<dbReference type="SMART" id="SM00906">
    <property type="entry name" value="Fungal_trans"/>
    <property type="match status" value="1"/>
</dbReference>
<dbReference type="VEuPathDB" id="FungiDB:P174DRAFT_509548"/>
<dbReference type="AlphaFoldDB" id="A0A2I1CPY6"/>
<dbReference type="OMA" id="DVWQQCV"/>
<dbReference type="GO" id="GO:0006351">
    <property type="term" value="P:DNA-templated transcription"/>
    <property type="evidence" value="ECO:0007669"/>
    <property type="project" value="InterPro"/>
</dbReference>
<name>A0A2I1CPY6_ASPN1</name>
<keyword evidence="8" id="KW-1185">Reference proteome</keyword>
<dbReference type="GO" id="GO:0005634">
    <property type="term" value="C:nucleus"/>
    <property type="evidence" value="ECO:0007669"/>
    <property type="project" value="TreeGrafter"/>
</dbReference>
<protein>
    <submittedName>
        <fullName evidence="7">Putative fungal-specific transcription factor domain protein</fullName>
    </submittedName>
</protein>
<dbReference type="STRING" id="1392255.A0A2I1CPY6"/>
<dbReference type="GeneID" id="36538907"/>
<dbReference type="InterPro" id="IPR051127">
    <property type="entry name" value="Fungal_SecMet_Regulators"/>
</dbReference>
<proteinExistence type="predicted"/>
<dbReference type="GO" id="GO:0008270">
    <property type="term" value="F:zinc ion binding"/>
    <property type="evidence" value="ECO:0007669"/>
    <property type="project" value="InterPro"/>
</dbReference>
<keyword evidence="4" id="KW-0539">Nucleus</keyword>
<dbReference type="InterPro" id="IPR007219">
    <property type="entry name" value="XnlR_reg_dom"/>
</dbReference>
<dbReference type="PANTHER" id="PTHR47424">
    <property type="entry name" value="REGULATORY PROTEIN GAL4"/>
    <property type="match status" value="1"/>
</dbReference>
<dbReference type="GO" id="GO:0000435">
    <property type="term" value="P:positive regulation of transcription from RNA polymerase II promoter by galactose"/>
    <property type="evidence" value="ECO:0007669"/>
    <property type="project" value="TreeGrafter"/>
</dbReference>
<evidence type="ECO:0000256" key="5">
    <source>
        <dbReference type="SAM" id="MobiDB-lite"/>
    </source>
</evidence>
<dbReference type="GO" id="GO:0000978">
    <property type="term" value="F:RNA polymerase II cis-regulatory region sequence-specific DNA binding"/>
    <property type="evidence" value="ECO:0007669"/>
    <property type="project" value="TreeGrafter"/>
</dbReference>
<gene>
    <name evidence="7" type="ORF">P174DRAFT_509548</name>
</gene>
<sequence length="617" mass="68603">MSPYDTGHTRPSLPARPVVVARSNVTVSVQVLTFSFYPELQEPCTYMSTSDRRSSTVNDPLSSAAASPQLPTPVTPAQTHSSQSSVVDTLSVNAPGIPGEFTFAVKAAVYARLGLPSSKKRCPILLTDAPLFGLLSLPGITYLAINPADNVLPPRKHADHLVRLYWQCLDPLEPLLDQSSFGAAYQAIFDGSQMECDEEIFLCTLNLVFALSTQLQESTPSEQRNSASKTFFLRAWHLLRPEIILWQAGSLEIVQCLLLMTRYLQCTPNLQQTWMALGSAVRIALSIGLDRSEKNRPGSDRENQLARDVWQQCVFMDRSLSWSLGRHSTVPSVPLLSFDPVRNGNDLPDSNGETNTPVSRIMQELNQITGYIGLSQVLTGSSAAVRQDLVLPTQAEPSALVRTDECLTRLENRLPPVRYSMASGETANPFDGRVTLLRLRLAHTRIMFLRPAIARLSETSIGDGVLETCATLCVENAQKLIMLVQECSQPDKTGLIPWRYRVFYVYIAMQHLIAAMLRPDVFGIVVRETWNIAVSVLNAHEHLSLSVRRCLSKLRMMWQRVIDIHSPPTHDAPLSLTDYNTGLQDVFGYLGFDAQMPLFGLDDSAWLDDLDWTTWSS</sequence>
<evidence type="ECO:0000313" key="7">
    <source>
        <dbReference type="EMBL" id="PKX99677.1"/>
    </source>
</evidence>
<evidence type="ECO:0000313" key="8">
    <source>
        <dbReference type="Proteomes" id="UP000234474"/>
    </source>
</evidence>
<evidence type="ECO:0000256" key="1">
    <source>
        <dbReference type="ARBA" id="ARBA00023015"/>
    </source>
</evidence>
<dbReference type="RefSeq" id="XP_024688272.1">
    <property type="nucleotide sequence ID" value="XM_024831570.1"/>
</dbReference>
<reference evidence="8" key="1">
    <citation type="journal article" date="2018" name="Proc. Natl. Acad. Sci. U.S.A.">
        <title>Linking secondary metabolites to gene clusters through genome sequencing of six diverse Aspergillus species.</title>
        <authorList>
            <person name="Kaerboelling I."/>
            <person name="Vesth T.C."/>
            <person name="Frisvad J.C."/>
            <person name="Nybo J.L."/>
            <person name="Theobald S."/>
            <person name="Kuo A."/>
            <person name="Bowyer P."/>
            <person name="Matsuda Y."/>
            <person name="Mondo S."/>
            <person name="Lyhne E.K."/>
            <person name="Kogle M.E."/>
            <person name="Clum A."/>
            <person name="Lipzen A."/>
            <person name="Salamov A."/>
            <person name="Ngan C.Y."/>
            <person name="Daum C."/>
            <person name="Chiniquy J."/>
            <person name="Barry K."/>
            <person name="LaButti K."/>
            <person name="Haridas S."/>
            <person name="Simmons B.A."/>
            <person name="Magnuson J.K."/>
            <person name="Mortensen U.H."/>
            <person name="Larsen T.O."/>
            <person name="Grigoriev I.V."/>
            <person name="Baker S.E."/>
            <person name="Andersen M.R."/>
        </authorList>
    </citation>
    <scope>NUCLEOTIDE SEQUENCE [LARGE SCALE GENOMIC DNA]</scope>
    <source>
        <strain evidence="8">IBT 16806</strain>
    </source>
</reference>
<dbReference type="CDD" id="cd12148">
    <property type="entry name" value="fungal_TF_MHR"/>
    <property type="match status" value="1"/>
</dbReference>
<evidence type="ECO:0000256" key="2">
    <source>
        <dbReference type="ARBA" id="ARBA00023125"/>
    </source>
</evidence>
<organism evidence="7 8">
    <name type="scientific">Aspergillus novofumigatus (strain IBT 16806)</name>
    <dbReference type="NCBI Taxonomy" id="1392255"/>
    <lineage>
        <taxon>Eukaryota</taxon>
        <taxon>Fungi</taxon>
        <taxon>Dikarya</taxon>
        <taxon>Ascomycota</taxon>
        <taxon>Pezizomycotina</taxon>
        <taxon>Eurotiomycetes</taxon>
        <taxon>Eurotiomycetidae</taxon>
        <taxon>Eurotiales</taxon>
        <taxon>Aspergillaceae</taxon>
        <taxon>Aspergillus</taxon>
        <taxon>Aspergillus subgen. Fumigati</taxon>
    </lineage>
</organism>
<dbReference type="PANTHER" id="PTHR47424:SF3">
    <property type="entry name" value="REGULATORY PROTEIN GAL4"/>
    <property type="match status" value="1"/>
</dbReference>
<feature type="domain" description="Xylanolytic transcriptional activator regulatory" evidence="6">
    <location>
        <begin position="273"/>
        <end position="349"/>
    </location>
</feature>
<evidence type="ECO:0000259" key="6">
    <source>
        <dbReference type="SMART" id="SM00906"/>
    </source>
</evidence>